<dbReference type="InterPro" id="IPR011006">
    <property type="entry name" value="CheY-like_superfamily"/>
</dbReference>
<dbReference type="PANTHER" id="PTHR44591">
    <property type="entry name" value="STRESS RESPONSE REGULATOR PROTEIN 1"/>
    <property type="match status" value="1"/>
</dbReference>
<evidence type="ECO:0000313" key="8">
    <source>
        <dbReference type="EMBL" id="USQ76274.1"/>
    </source>
</evidence>
<evidence type="ECO:0000313" key="9">
    <source>
        <dbReference type="Proteomes" id="UP001056535"/>
    </source>
</evidence>
<evidence type="ECO:0000256" key="4">
    <source>
        <dbReference type="PROSITE-ProRule" id="PRU00169"/>
    </source>
</evidence>
<dbReference type="Proteomes" id="UP001056535">
    <property type="component" value="Chromosome"/>
</dbReference>
<dbReference type="PROSITE" id="PS50110">
    <property type="entry name" value="RESPONSE_REGULATORY"/>
    <property type="match status" value="1"/>
</dbReference>
<sequence length="251" mass="26782">MTAQVLVVDEGEADRQALCAAVAALGHTVHAVASGQQALAHLARASGVDVVLLDLVMAGPTSCTDVLMAIKSDPRLQHLPVIVVSTAEHDDEIARSIELGASDHLGKPVRAPLLAARIDAGLAQKRLRDTELDHLRQVDGVIDAAESIQAGDYDVSSLEPIAQRADRLGTLARVVVQMAGEVQARESELRRQVTDLRIEIDRSQLHRRVSEVTDSEHYRRLAEQAGELRSLIRGSGEASADGGSRPGSAPD</sequence>
<dbReference type="InterPro" id="IPR003660">
    <property type="entry name" value="HAMP_dom"/>
</dbReference>
<evidence type="ECO:0000256" key="1">
    <source>
        <dbReference type="ARBA" id="ARBA00022553"/>
    </source>
</evidence>
<feature type="domain" description="Response regulatory" evidence="6">
    <location>
        <begin position="4"/>
        <end position="122"/>
    </location>
</feature>
<feature type="modified residue" description="4-aspartylphosphate" evidence="4">
    <location>
        <position position="54"/>
    </location>
</feature>
<accession>A0ABY4YHW8</accession>
<name>A0ABY4YHW8_9MICO</name>
<gene>
    <name evidence="8" type="ORF">NF557_17075</name>
</gene>
<dbReference type="InterPro" id="IPR050595">
    <property type="entry name" value="Bact_response_regulator"/>
</dbReference>
<dbReference type="Pfam" id="PF00072">
    <property type="entry name" value="Response_reg"/>
    <property type="match status" value="1"/>
</dbReference>
<feature type="domain" description="HAMP" evidence="7">
    <location>
        <begin position="132"/>
        <end position="187"/>
    </location>
</feature>
<proteinExistence type="predicted"/>
<dbReference type="PANTHER" id="PTHR44591:SF3">
    <property type="entry name" value="RESPONSE REGULATORY DOMAIN-CONTAINING PROTEIN"/>
    <property type="match status" value="1"/>
</dbReference>
<keyword evidence="3" id="KW-0472">Membrane</keyword>
<dbReference type="SUPFAM" id="SSF52172">
    <property type="entry name" value="CheY-like"/>
    <property type="match status" value="1"/>
</dbReference>
<evidence type="ECO:0000259" key="6">
    <source>
        <dbReference type="PROSITE" id="PS50110"/>
    </source>
</evidence>
<keyword evidence="2" id="KW-0812">Transmembrane</keyword>
<dbReference type="SMART" id="SM00448">
    <property type="entry name" value="REC"/>
    <property type="match status" value="1"/>
</dbReference>
<keyword evidence="9" id="KW-1185">Reference proteome</keyword>
<evidence type="ECO:0000259" key="7">
    <source>
        <dbReference type="PROSITE" id="PS50885"/>
    </source>
</evidence>
<protein>
    <submittedName>
        <fullName evidence="8">Response regulator</fullName>
    </submittedName>
</protein>
<dbReference type="InterPro" id="IPR001789">
    <property type="entry name" value="Sig_transdc_resp-reg_receiver"/>
</dbReference>
<evidence type="ECO:0000256" key="5">
    <source>
        <dbReference type="SAM" id="MobiDB-lite"/>
    </source>
</evidence>
<organism evidence="8 9">
    <name type="scientific">Ornithinimicrobium cryptoxanthini</name>
    <dbReference type="NCBI Taxonomy" id="2934161"/>
    <lineage>
        <taxon>Bacteria</taxon>
        <taxon>Bacillati</taxon>
        <taxon>Actinomycetota</taxon>
        <taxon>Actinomycetes</taxon>
        <taxon>Micrococcales</taxon>
        <taxon>Ornithinimicrobiaceae</taxon>
        <taxon>Ornithinimicrobium</taxon>
    </lineage>
</organism>
<feature type="region of interest" description="Disordered" evidence="5">
    <location>
        <begin position="230"/>
        <end position="251"/>
    </location>
</feature>
<dbReference type="PROSITE" id="PS50885">
    <property type="entry name" value="HAMP"/>
    <property type="match status" value="1"/>
</dbReference>
<evidence type="ECO:0000256" key="3">
    <source>
        <dbReference type="ARBA" id="ARBA00022989"/>
    </source>
</evidence>
<dbReference type="RefSeq" id="WP_252620969.1">
    <property type="nucleotide sequence ID" value="NZ_CP099490.1"/>
</dbReference>
<dbReference type="EMBL" id="CP099490">
    <property type="protein sequence ID" value="USQ76274.1"/>
    <property type="molecule type" value="Genomic_DNA"/>
</dbReference>
<dbReference type="Gene3D" id="3.40.50.2300">
    <property type="match status" value="1"/>
</dbReference>
<reference evidence="8" key="1">
    <citation type="submission" date="2022-06" db="EMBL/GenBank/DDBJ databases">
        <title>Ornithinimicrobium JY.X270.</title>
        <authorList>
            <person name="Huang Y."/>
        </authorList>
    </citation>
    <scope>NUCLEOTIDE SEQUENCE</scope>
    <source>
        <strain evidence="8">JY.X270</strain>
    </source>
</reference>
<evidence type="ECO:0000256" key="2">
    <source>
        <dbReference type="ARBA" id="ARBA00022692"/>
    </source>
</evidence>
<keyword evidence="3" id="KW-1133">Transmembrane helix</keyword>
<keyword evidence="1 4" id="KW-0597">Phosphoprotein</keyword>